<reference evidence="2 3" key="1">
    <citation type="submission" date="2020-10" db="EMBL/GenBank/DDBJ databases">
        <title>complete genome sequencing of Lysobacter sp. H23M41.</title>
        <authorList>
            <person name="Bae J.-W."/>
            <person name="Lee S.-Y."/>
        </authorList>
    </citation>
    <scope>NUCLEOTIDE SEQUENCE [LARGE SCALE GENOMIC DNA]</scope>
    <source>
        <strain evidence="2 3">H23M41</strain>
    </source>
</reference>
<evidence type="ECO:0008006" key="4">
    <source>
        <dbReference type="Google" id="ProtNLM"/>
    </source>
</evidence>
<protein>
    <recommendedName>
        <fullName evidence="4">MFS transporter</fullName>
    </recommendedName>
</protein>
<keyword evidence="3" id="KW-1185">Reference proteome</keyword>
<evidence type="ECO:0000313" key="2">
    <source>
        <dbReference type="EMBL" id="QOW20994.1"/>
    </source>
</evidence>
<dbReference type="EMBL" id="CP063657">
    <property type="protein sequence ID" value="QOW20994.1"/>
    <property type="molecule type" value="Genomic_DNA"/>
</dbReference>
<keyword evidence="1" id="KW-1133">Transmembrane helix</keyword>
<feature type="transmembrane region" description="Helical" evidence="1">
    <location>
        <begin position="12"/>
        <end position="31"/>
    </location>
</feature>
<evidence type="ECO:0000313" key="3">
    <source>
        <dbReference type="Proteomes" id="UP000593932"/>
    </source>
</evidence>
<gene>
    <name evidence="2" type="ORF">INQ42_06655</name>
</gene>
<dbReference type="RefSeq" id="WP_194033591.1">
    <property type="nucleotide sequence ID" value="NZ_CP063657.1"/>
</dbReference>
<proteinExistence type="predicted"/>
<evidence type="ECO:0000256" key="1">
    <source>
        <dbReference type="SAM" id="Phobius"/>
    </source>
</evidence>
<accession>A0A7S6UIR1</accession>
<dbReference type="Proteomes" id="UP000593932">
    <property type="component" value="Chromosome"/>
</dbReference>
<sequence length="46" mass="5017">MKRTAPVHIAVRWLIWISGIFQTPLPLWLAALQMMGNADVVTAAAG</sequence>
<keyword evidence="1" id="KW-0812">Transmembrane</keyword>
<keyword evidence="1" id="KW-0472">Membrane</keyword>
<name>A0A7S6UIR1_9GAMM</name>
<organism evidence="2 3">
    <name type="scientific">Novilysobacter avium</name>
    <dbReference type="NCBI Taxonomy" id="2781023"/>
    <lineage>
        <taxon>Bacteria</taxon>
        <taxon>Pseudomonadati</taxon>
        <taxon>Pseudomonadota</taxon>
        <taxon>Gammaproteobacteria</taxon>
        <taxon>Lysobacterales</taxon>
        <taxon>Lysobacteraceae</taxon>
        <taxon>Novilysobacter</taxon>
    </lineage>
</organism>